<comment type="caution">
    <text evidence="1">The sequence shown here is derived from an EMBL/GenBank/DDBJ whole genome shotgun (WGS) entry which is preliminary data.</text>
</comment>
<evidence type="ECO:0000313" key="1">
    <source>
        <dbReference type="EMBL" id="KAG2577517.1"/>
    </source>
</evidence>
<protein>
    <submittedName>
        <fullName evidence="1">Uncharacterized protein</fullName>
    </submittedName>
</protein>
<accession>A0A8T0QW79</accession>
<keyword evidence="2" id="KW-1185">Reference proteome</keyword>
<organism evidence="1 2">
    <name type="scientific">Panicum virgatum</name>
    <name type="common">Blackwell switchgrass</name>
    <dbReference type="NCBI Taxonomy" id="38727"/>
    <lineage>
        <taxon>Eukaryota</taxon>
        <taxon>Viridiplantae</taxon>
        <taxon>Streptophyta</taxon>
        <taxon>Embryophyta</taxon>
        <taxon>Tracheophyta</taxon>
        <taxon>Spermatophyta</taxon>
        <taxon>Magnoliopsida</taxon>
        <taxon>Liliopsida</taxon>
        <taxon>Poales</taxon>
        <taxon>Poaceae</taxon>
        <taxon>PACMAD clade</taxon>
        <taxon>Panicoideae</taxon>
        <taxon>Panicodae</taxon>
        <taxon>Paniceae</taxon>
        <taxon>Panicinae</taxon>
        <taxon>Panicum</taxon>
        <taxon>Panicum sect. Hiantes</taxon>
    </lineage>
</organism>
<sequence>MPLKVSCSDSIQGSKPSSSNLLNATSALTIHAIIRSRLLCLLKMNPGQQRLGHRRGRRQLGVSAVGGSLAYPWLY</sequence>
<dbReference type="AlphaFoldDB" id="A0A8T0QW79"/>
<proteinExistence type="predicted"/>
<evidence type="ECO:0000313" key="2">
    <source>
        <dbReference type="Proteomes" id="UP000823388"/>
    </source>
</evidence>
<dbReference type="Proteomes" id="UP000823388">
    <property type="component" value="Chromosome 6N"/>
</dbReference>
<dbReference type="EMBL" id="CM029048">
    <property type="protein sequence ID" value="KAG2577517.1"/>
    <property type="molecule type" value="Genomic_DNA"/>
</dbReference>
<reference evidence="1" key="1">
    <citation type="submission" date="2020-05" db="EMBL/GenBank/DDBJ databases">
        <title>WGS assembly of Panicum virgatum.</title>
        <authorList>
            <person name="Lovell J.T."/>
            <person name="Jenkins J."/>
            <person name="Shu S."/>
            <person name="Juenger T.E."/>
            <person name="Schmutz J."/>
        </authorList>
    </citation>
    <scope>NUCLEOTIDE SEQUENCE</scope>
    <source>
        <strain evidence="1">AP13</strain>
    </source>
</reference>
<gene>
    <name evidence="1" type="ORF">PVAP13_6NG232703</name>
</gene>
<name>A0A8T0QW79_PANVG</name>